<dbReference type="SUPFAM" id="SSF48403">
    <property type="entry name" value="Ankyrin repeat"/>
    <property type="match status" value="1"/>
</dbReference>
<accession>A0A8R2D522</accession>
<dbReference type="PANTHER" id="PTHR46586:SF3">
    <property type="entry name" value="ANKYRIN REPEAT-CONTAINING PROTEIN"/>
    <property type="match status" value="1"/>
</dbReference>
<keyword evidence="2" id="KW-1185">Reference proteome</keyword>
<organism evidence="1 2">
    <name type="scientific">Acyrthosiphon pisum</name>
    <name type="common">Pea aphid</name>
    <dbReference type="NCBI Taxonomy" id="7029"/>
    <lineage>
        <taxon>Eukaryota</taxon>
        <taxon>Metazoa</taxon>
        <taxon>Ecdysozoa</taxon>
        <taxon>Arthropoda</taxon>
        <taxon>Hexapoda</taxon>
        <taxon>Insecta</taxon>
        <taxon>Pterygota</taxon>
        <taxon>Neoptera</taxon>
        <taxon>Paraneoptera</taxon>
        <taxon>Hemiptera</taxon>
        <taxon>Sternorrhyncha</taxon>
        <taxon>Aphidomorpha</taxon>
        <taxon>Aphidoidea</taxon>
        <taxon>Aphididae</taxon>
        <taxon>Macrosiphini</taxon>
        <taxon>Acyrthosiphon</taxon>
    </lineage>
</organism>
<dbReference type="Gene3D" id="1.25.40.20">
    <property type="entry name" value="Ankyrin repeat-containing domain"/>
    <property type="match status" value="1"/>
</dbReference>
<evidence type="ECO:0000313" key="1">
    <source>
        <dbReference type="EnsemblMetazoa" id="XP_016660929.1"/>
    </source>
</evidence>
<reference evidence="2" key="1">
    <citation type="submission" date="2010-06" db="EMBL/GenBank/DDBJ databases">
        <authorList>
            <person name="Jiang H."/>
            <person name="Abraham K."/>
            <person name="Ali S."/>
            <person name="Alsbrooks S.L."/>
            <person name="Anim B.N."/>
            <person name="Anosike U.S."/>
            <person name="Attaway T."/>
            <person name="Bandaranaike D.P."/>
            <person name="Battles P.K."/>
            <person name="Bell S.N."/>
            <person name="Bell A.V."/>
            <person name="Beltran B."/>
            <person name="Bickham C."/>
            <person name="Bustamante Y."/>
            <person name="Caleb T."/>
            <person name="Canada A."/>
            <person name="Cardenas V."/>
            <person name="Carter K."/>
            <person name="Chacko J."/>
            <person name="Chandrabose M.N."/>
            <person name="Chavez D."/>
            <person name="Chavez A."/>
            <person name="Chen L."/>
            <person name="Chu H.-S."/>
            <person name="Claassen K.J."/>
            <person name="Cockrell R."/>
            <person name="Collins M."/>
            <person name="Cooper J.A."/>
            <person name="Cree A."/>
            <person name="Curry S.M."/>
            <person name="Da Y."/>
            <person name="Dao M.D."/>
            <person name="Das B."/>
            <person name="Davila M.-L."/>
            <person name="Davy-Carroll L."/>
            <person name="Denson S."/>
            <person name="Dinh H."/>
            <person name="Ebong V.E."/>
            <person name="Edwards J.R."/>
            <person name="Egan A."/>
            <person name="El-Daye J."/>
            <person name="Escobedo L."/>
            <person name="Fernandez S."/>
            <person name="Fernando P.R."/>
            <person name="Flagg N."/>
            <person name="Forbes L.D."/>
            <person name="Fowler R.G."/>
            <person name="Fu Q."/>
            <person name="Gabisi R.A."/>
            <person name="Ganer J."/>
            <person name="Garbino Pronczuk A."/>
            <person name="Garcia R.M."/>
            <person name="Garner T."/>
            <person name="Garrett T.E."/>
            <person name="Gonzalez D.A."/>
            <person name="Hamid H."/>
            <person name="Hawkins E.S."/>
            <person name="Hirani K."/>
            <person name="Hogues M.E."/>
            <person name="Hollins B."/>
            <person name="Hsiao C.-H."/>
            <person name="Jabil R."/>
            <person name="James M.L."/>
            <person name="Jhangiani S.N."/>
            <person name="Johnson B."/>
            <person name="Johnson Q."/>
            <person name="Joshi V."/>
            <person name="Kalu J.B."/>
            <person name="Kam C."/>
            <person name="Kashfia A."/>
            <person name="Keebler J."/>
            <person name="Kisamo H."/>
            <person name="Kovar C.L."/>
            <person name="Lago L.A."/>
            <person name="Lai C.-Y."/>
            <person name="Laidlaw J."/>
            <person name="Lara F."/>
            <person name="Le T.-K."/>
            <person name="Lee S.L."/>
            <person name="Legall F.H."/>
            <person name="Lemon S.J."/>
            <person name="Lewis L.R."/>
            <person name="Li B."/>
            <person name="Liu Y."/>
            <person name="Liu Y.-S."/>
            <person name="Lopez J."/>
            <person name="Lozado R.J."/>
            <person name="Lu J."/>
            <person name="Madu R.C."/>
            <person name="Maheshwari M."/>
            <person name="Maheshwari R."/>
            <person name="Malloy K."/>
            <person name="Martinez E."/>
            <person name="Mathew T."/>
            <person name="Mercado I.C."/>
            <person name="Mercado C."/>
            <person name="Meyer B."/>
            <person name="Montgomery K."/>
            <person name="Morgan M.B."/>
            <person name="Munidasa M."/>
            <person name="Nazareth L.V."/>
            <person name="Nelson J."/>
            <person name="Ng B.M."/>
            <person name="Nguyen N.B."/>
            <person name="Nguyen P.Q."/>
            <person name="Nguyen T."/>
            <person name="Obregon M."/>
            <person name="Okwuonu G.O."/>
            <person name="Onwere C.G."/>
            <person name="Orozco G."/>
            <person name="Parra A."/>
            <person name="Patel S."/>
            <person name="Patil S."/>
            <person name="Perez A."/>
            <person name="Perez Y."/>
            <person name="Pham C."/>
            <person name="Primus E.L."/>
            <person name="Pu L.-L."/>
            <person name="Puazo M."/>
            <person name="Qin X."/>
            <person name="Quiroz J.B."/>
            <person name="Reese J."/>
            <person name="Richards S."/>
            <person name="Rives C.M."/>
            <person name="Robberts R."/>
            <person name="Ruiz S.J."/>
            <person name="Ruiz M.J."/>
            <person name="Santibanez J."/>
            <person name="Schneider B.W."/>
            <person name="Sisson I."/>
            <person name="Smith M."/>
            <person name="Sodergren E."/>
            <person name="Song X.-Z."/>
            <person name="Song B.B."/>
            <person name="Summersgill H."/>
            <person name="Thelus R."/>
            <person name="Thornton R.D."/>
            <person name="Trejos Z.Y."/>
            <person name="Usmani K."/>
            <person name="Vattathil S."/>
            <person name="Villasana D."/>
            <person name="Walker D.L."/>
            <person name="Wang S."/>
            <person name="Wang K."/>
            <person name="White C.S."/>
            <person name="Williams A.C."/>
            <person name="Williamson J."/>
            <person name="Wilson K."/>
            <person name="Woghiren I.O."/>
            <person name="Woodworth J.R."/>
            <person name="Worley K.C."/>
            <person name="Wright R.A."/>
            <person name="Wu W."/>
            <person name="Young L."/>
            <person name="Zhang L."/>
            <person name="Zhang J."/>
            <person name="Zhu Y."/>
            <person name="Muzny D.M."/>
            <person name="Weinstock G."/>
            <person name="Gibbs R.A."/>
        </authorList>
    </citation>
    <scope>NUCLEOTIDE SEQUENCE [LARGE SCALE GENOMIC DNA]</scope>
    <source>
        <strain evidence="2">LSR1</strain>
    </source>
</reference>
<dbReference type="RefSeq" id="XP_016660929.1">
    <property type="nucleotide sequence ID" value="XM_016805440.2"/>
</dbReference>
<dbReference type="InterPro" id="IPR002110">
    <property type="entry name" value="Ankyrin_rpt"/>
</dbReference>
<dbReference type="Pfam" id="PF13637">
    <property type="entry name" value="Ank_4"/>
    <property type="match status" value="1"/>
</dbReference>
<protein>
    <submittedName>
        <fullName evidence="1">Uncharacterized protein</fullName>
    </submittedName>
</protein>
<dbReference type="PANTHER" id="PTHR46586">
    <property type="entry name" value="ANKYRIN REPEAT-CONTAINING PROTEIN"/>
    <property type="match status" value="1"/>
</dbReference>
<dbReference type="EnsemblMetazoa" id="XM_016805440.2">
    <property type="protein sequence ID" value="XP_016660929.1"/>
    <property type="gene ID" value="LOC103309781"/>
</dbReference>
<name>A0A8R2D522_ACYPI</name>
<sequence length="206" mass="23667">MENEIRYEIPSLLKTAYYACNEVERDRYDSLEAPDVDMRHCCELLFKILTIDKNRNEDNERQTMFSRSKLNKYNRDMYKNILCAEAASSGHIDCMKLAHEIGVPWDTMSRANDNACDQAAKSGYLECLRYAWENGCPWDVDTCTSASMNGHMDCLVYAWENGCPWDVDTCTSAAMNGHMDCLVYAQENRCPWDVDTCTSAAIFTYK</sequence>
<dbReference type="AlphaFoldDB" id="A0A8R2D522"/>
<dbReference type="InterPro" id="IPR036770">
    <property type="entry name" value="Ankyrin_rpt-contain_sf"/>
</dbReference>
<dbReference type="KEGG" id="api:103309781"/>
<dbReference type="InterPro" id="IPR052050">
    <property type="entry name" value="SecEffector_AnkRepeat"/>
</dbReference>
<dbReference type="Proteomes" id="UP000007819">
    <property type="component" value="Chromosome A3"/>
</dbReference>
<proteinExistence type="predicted"/>
<dbReference type="GeneID" id="103309781"/>
<reference evidence="1" key="2">
    <citation type="submission" date="2022-06" db="UniProtKB">
        <authorList>
            <consortium name="EnsemblMetazoa"/>
        </authorList>
    </citation>
    <scope>IDENTIFICATION</scope>
</reference>
<evidence type="ECO:0000313" key="2">
    <source>
        <dbReference type="Proteomes" id="UP000007819"/>
    </source>
</evidence>